<feature type="transmembrane region" description="Helical" evidence="1">
    <location>
        <begin position="254"/>
        <end position="272"/>
    </location>
</feature>
<reference evidence="3 4" key="1">
    <citation type="submission" date="2019-06" db="EMBL/GenBank/DDBJ databases">
        <title>Metagenome assembled Genome of Spiribacter salinus SL48-SHIP from the microbial mat of Salt Lake 48 (Novosibirsk region, Russia).</title>
        <authorList>
            <person name="Shipova A."/>
            <person name="Rozanov A.S."/>
            <person name="Bryanskaya A.V."/>
            <person name="Peltek S.E."/>
        </authorList>
    </citation>
    <scope>NUCLEOTIDE SEQUENCE [LARGE SCALE GENOMIC DNA]</scope>
    <source>
        <strain evidence="3">SL48-SHIP-2</strain>
    </source>
</reference>
<feature type="transmembrane region" description="Helical" evidence="1">
    <location>
        <begin position="104"/>
        <end position="131"/>
    </location>
</feature>
<accession>A0A540VSG1</accession>
<feature type="transmembrane region" description="Helical" evidence="1">
    <location>
        <begin position="330"/>
        <end position="349"/>
    </location>
</feature>
<evidence type="ECO:0000313" key="4">
    <source>
        <dbReference type="Proteomes" id="UP000315400"/>
    </source>
</evidence>
<proteinExistence type="predicted"/>
<feature type="transmembrane region" description="Helical" evidence="1">
    <location>
        <begin position="361"/>
        <end position="380"/>
    </location>
</feature>
<dbReference type="PANTHER" id="PTHR30590:SF2">
    <property type="entry name" value="INNER MEMBRANE PROTEIN"/>
    <property type="match status" value="1"/>
</dbReference>
<feature type="transmembrane region" description="Helical" evidence="1">
    <location>
        <begin position="284"/>
        <end position="310"/>
    </location>
</feature>
<sequence length="409" mass="44203">MAVAHPSADRVDSLDVLRGFAILGILVMNIQAFSMISQAYSNPTLGGSLTGADFWLWAVSHVGFDSKFLALFAALFGAGMVVMAERAEAVGAVAWHQHRRRMGILALIGLVHAYGVWYGDILFIYAVLGLIAFAFRKASIRRLLVFAAVFYVVPIIVGLAMTGLFFTLPGAEYDAMVAAYWQPSPGAIAAKQEAYRSGWLGQMAQRVPDAATMHLLALPTEEGWRVLGLMLAGMAALKSGLLTGAWSVRCYARTGLLAAAVGLPMVIAGVVFNQTTGWEMKTSLYLGAVFNHVGAPLVTLAWVCGVLVVLKRGLWAPLLGRLRAVGQTALSCYLLSSVLCMTVFYGHGLGLFGRADRVDQLLIVFAVWTVLLVVAPAWLCRFQMGPVEWLWRWGVKGARPALRRQAAVA</sequence>
<feature type="transmembrane region" description="Helical" evidence="1">
    <location>
        <begin position="223"/>
        <end position="242"/>
    </location>
</feature>
<evidence type="ECO:0000259" key="2">
    <source>
        <dbReference type="Pfam" id="PF04235"/>
    </source>
</evidence>
<dbReference type="PANTHER" id="PTHR30590">
    <property type="entry name" value="INNER MEMBRANE PROTEIN"/>
    <property type="match status" value="1"/>
</dbReference>
<dbReference type="InterPro" id="IPR007349">
    <property type="entry name" value="DUF418"/>
</dbReference>
<dbReference type="EMBL" id="VIFK01000044">
    <property type="protein sequence ID" value="TQE99688.1"/>
    <property type="molecule type" value="Genomic_DNA"/>
</dbReference>
<comment type="caution">
    <text evidence="3">The sequence shown here is derived from an EMBL/GenBank/DDBJ whole genome shotgun (WGS) entry which is preliminary data.</text>
</comment>
<keyword evidence="1" id="KW-1133">Transmembrane helix</keyword>
<dbReference type="Proteomes" id="UP000315400">
    <property type="component" value="Unassembled WGS sequence"/>
</dbReference>
<gene>
    <name evidence="3" type="ORF">FKY71_07220</name>
</gene>
<protein>
    <submittedName>
        <fullName evidence="3">DUF418 domain-containing protein</fullName>
    </submittedName>
</protein>
<feature type="transmembrane region" description="Helical" evidence="1">
    <location>
        <begin position="143"/>
        <end position="166"/>
    </location>
</feature>
<organism evidence="3 4">
    <name type="scientific">Spiribacter salinus</name>
    <dbReference type="NCBI Taxonomy" id="1335746"/>
    <lineage>
        <taxon>Bacteria</taxon>
        <taxon>Pseudomonadati</taxon>
        <taxon>Pseudomonadota</taxon>
        <taxon>Gammaproteobacteria</taxon>
        <taxon>Chromatiales</taxon>
        <taxon>Ectothiorhodospiraceae</taxon>
        <taxon>Spiribacter</taxon>
    </lineage>
</organism>
<evidence type="ECO:0000256" key="1">
    <source>
        <dbReference type="SAM" id="Phobius"/>
    </source>
</evidence>
<evidence type="ECO:0000313" key="3">
    <source>
        <dbReference type="EMBL" id="TQE99688.1"/>
    </source>
</evidence>
<dbReference type="InterPro" id="IPR052529">
    <property type="entry name" value="Bact_Transport_Assoc"/>
</dbReference>
<dbReference type="Pfam" id="PF04235">
    <property type="entry name" value="DUF418"/>
    <property type="match status" value="1"/>
</dbReference>
<feature type="transmembrane region" description="Helical" evidence="1">
    <location>
        <begin position="16"/>
        <end position="36"/>
    </location>
</feature>
<keyword evidence="1" id="KW-0472">Membrane</keyword>
<feature type="domain" description="DUF418" evidence="2">
    <location>
        <begin position="237"/>
        <end position="396"/>
    </location>
</feature>
<keyword evidence="1" id="KW-0812">Transmembrane</keyword>
<name>A0A540VSG1_9GAMM</name>
<dbReference type="AlphaFoldDB" id="A0A540VSG1"/>